<accession>A0A098LIT2</accession>
<keyword evidence="3" id="KW-1185">Reference proteome</keyword>
<name>A0A098LIT2_9BACT</name>
<dbReference type="AlphaFoldDB" id="A0A098LIT2"/>
<dbReference type="Proteomes" id="UP000030185">
    <property type="component" value="Unassembled WGS sequence"/>
</dbReference>
<feature type="region of interest" description="Disordered" evidence="1">
    <location>
        <begin position="1"/>
        <end position="25"/>
    </location>
</feature>
<dbReference type="EMBL" id="BBLT01000007">
    <property type="protein sequence ID" value="GAL86364.1"/>
    <property type="molecule type" value="Genomic_DNA"/>
</dbReference>
<organism evidence="2 3">
    <name type="scientific">Sporocytophaga myxococcoides</name>
    <dbReference type="NCBI Taxonomy" id="153721"/>
    <lineage>
        <taxon>Bacteria</taxon>
        <taxon>Pseudomonadati</taxon>
        <taxon>Bacteroidota</taxon>
        <taxon>Cytophagia</taxon>
        <taxon>Cytophagales</taxon>
        <taxon>Cytophagaceae</taxon>
        <taxon>Sporocytophaga</taxon>
    </lineage>
</organism>
<evidence type="ECO:0000313" key="2">
    <source>
        <dbReference type="EMBL" id="GAL86364.1"/>
    </source>
</evidence>
<evidence type="ECO:0000313" key="3">
    <source>
        <dbReference type="Proteomes" id="UP000030185"/>
    </source>
</evidence>
<protein>
    <submittedName>
        <fullName evidence="2">Uncharacterized protein</fullName>
    </submittedName>
</protein>
<gene>
    <name evidence="2" type="ORF">MYP_3593</name>
</gene>
<sequence length="62" mass="7400">MAAKFSNNRPFKFRNPGKSSELEDKGRRFVKEDEVYYFWNTSFNYESNKINNLPESKSKKEA</sequence>
<comment type="caution">
    <text evidence="2">The sequence shown here is derived from an EMBL/GenBank/DDBJ whole genome shotgun (WGS) entry which is preliminary data.</text>
</comment>
<evidence type="ECO:0000256" key="1">
    <source>
        <dbReference type="SAM" id="MobiDB-lite"/>
    </source>
</evidence>
<reference evidence="2 3" key="1">
    <citation type="submission" date="2014-09" db="EMBL/GenBank/DDBJ databases">
        <title>Sporocytophaga myxococcoides PG-01 genome sequencing.</title>
        <authorList>
            <person name="Liu L."/>
            <person name="Gao P.J."/>
            <person name="Chen G.J."/>
            <person name="Wang L.S."/>
        </authorList>
    </citation>
    <scope>NUCLEOTIDE SEQUENCE [LARGE SCALE GENOMIC DNA]</scope>
    <source>
        <strain evidence="2 3">PG-01</strain>
    </source>
</reference>
<proteinExistence type="predicted"/>